<feature type="chain" id="PRO_5043509845" evidence="1">
    <location>
        <begin position="33"/>
        <end position="257"/>
    </location>
</feature>
<evidence type="ECO:0000256" key="1">
    <source>
        <dbReference type="SAM" id="SignalP"/>
    </source>
</evidence>
<dbReference type="Proteomes" id="UP001205531">
    <property type="component" value="Unassembled WGS sequence"/>
</dbReference>
<sequence length="257" mass="28040">MKKFAFMMSLFQASVQTVLMAFLLALPTVANAQKELLKFEHPLIDAGTMTEDDAPRTFTFVGKNVSKKILHITQVRTTCGCTSSYVKGDVMKPGDTCQVQITFTPNRYPGTINTGAFLYLKEVEGQPAVKLALTGKVLPGADVWARYPHKMGALRLKQAMASITEVKPGTQPSARILCGNSGEKALRITSLLLPPYARLTTEPEVLEPGDEADLVITIIADLIPATMPETFTFPVILEGLDARPSDRTLQVSVSRIK</sequence>
<dbReference type="InterPro" id="IPR011467">
    <property type="entry name" value="DUF1573"/>
</dbReference>
<dbReference type="RefSeq" id="WP_254950441.1">
    <property type="nucleotide sequence ID" value="NZ_JANDWY010000003.1"/>
</dbReference>
<evidence type="ECO:0000313" key="2">
    <source>
        <dbReference type="EMBL" id="MCP9563459.1"/>
    </source>
</evidence>
<dbReference type="InterPro" id="IPR013783">
    <property type="entry name" value="Ig-like_fold"/>
</dbReference>
<protein>
    <submittedName>
        <fullName evidence="2">DUF1573 domain-containing protein</fullName>
    </submittedName>
</protein>
<dbReference type="Gene3D" id="2.60.40.10">
    <property type="entry name" value="Immunoglobulins"/>
    <property type="match status" value="1"/>
</dbReference>
<dbReference type="Pfam" id="PF07610">
    <property type="entry name" value="DUF1573"/>
    <property type="match status" value="1"/>
</dbReference>
<dbReference type="PANTHER" id="PTHR37833">
    <property type="entry name" value="LIPOPROTEIN-RELATED"/>
    <property type="match status" value="1"/>
</dbReference>
<name>A0AAW5IEL8_9BACT</name>
<dbReference type="AlphaFoldDB" id="A0AAW5IEL8"/>
<comment type="caution">
    <text evidence="2">The sequence shown here is derived from an EMBL/GenBank/DDBJ whole genome shotgun (WGS) entry which is preliminary data.</text>
</comment>
<gene>
    <name evidence="2" type="ORF">NNC64_02565</name>
</gene>
<proteinExistence type="predicted"/>
<dbReference type="EMBL" id="JANDWZ010000003">
    <property type="protein sequence ID" value="MCP9563459.1"/>
    <property type="molecule type" value="Genomic_DNA"/>
</dbReference>
<dbReference type="PANTHER" id="PTHR37833:SF1">
    <property type="entry name" value="SIGNAL PEPTIDE PROTEIN"/>
    <property type="match status" value="1"/>
</dbReference>
<accession>A0AAW5IEL8</accession>
<feature type="signal peptide" evidence="1">
    <location>
        <begin position="1"/>
        <end position="32"/>
    </location>
</feature>
<organism evidence="2 3">
    <name type="scientific">Segatella copri</name>
    <dbReference type="NCBI Taxonomy" id="165179"/>
    <lineage>
        <taxon>Bacteria</taxon>
        <taxon>Pseudomonadati</taxon>
        <taxon>Bacteroidota</taxon>
        <taxon>Bacteroidia</taxon>
        <taxon>Bacteroidales</taxon>
        <taxon>Prevotellaceae</taxon>
        <taxon>Segatella</taxon>
    </lineage>
</organism>
<keyword evidence="1" id="KW-0732">Signal</keyword>
<reference evidence="2" key="1">
    <citation type="submission" date="2022-07" db="EMBL/GenBank/DDBJ databases">
        <title>Prevotella copri.</title>
        <authorList>
            <person name="Yang C."/>
        </authorList>
    </citation>
    <scope>NUCLEOTIDE SEQUENCE</scope>
    <source>
        <strain evidence="2">HF2107</strain>
    </source>
</reference>
<evidence type="ECO:0000313" key="3">
    <source>
        <dbReference type="Proteomes" id="UP001205531"/>
    </source>
</evidence>